<dbReference type="KEGG" id="hakz:J0X25_15075"/>
<accession>A0A8A2VDB0</accession>
<name>A0A8A2VDB0_9EURY</name>
<proteinExistence type="predicted"/>
<dbReference type="InterPro" id="IPR014748">
    <property type="entry name" value="Enoyl-CoA_hydra_C"/>
</dbReference>
<dbReference type="PANTHER" id="PTHR43459:SF1">
    <property type="entry name" value="EG:BACN32G11.4 PROTEIN"/>
    <property type="match status" value="1"/>
</dbReference>
<dbReference type="SUPFAM" id="SSF52096">
    <property type="entry name" value="ClpP/crotonase"/>
    <property type="match status" value="1"/>
</dbReference>
<protein>
    <submittedName>
        <fullName evidence="1">Enoyl-CoA hydratase/isomerase family protein</fullName>
    </submittedName>
</protein>
<dbReference type="Gene3D" id="1.10.12.10">
    <property type="entry name" value="Lyase 2-enoyl-coa Hydratase, Chain A, domain 2"/>
    <property type="match status" value="1"/>
</dbReference>
<dbReference type="RefSeq" id="WP_207288310.1">
    <property type="nucleotide sequence ID" value="NZ_CP071462.1"/>
</dbReference>
<dbReference type="PANTHER" id="PTHR43459">
    <property type="entry name" value="ENOYL-COA HYDRATASE"/>
    <property type="match status" value="1"/>
</dbReference>
<dbReference type="Gene3D" id="3.90.226.10">
    <property type="entry name" value="2-enoyl-CoA Hydratase, Chain A, domain 1"/>
    <property type="match status" value="1"/>
</dbReference>
<sequence length="255" mass="27512">MHVDSEDDVLRIAFDRPAALNAMTKEIAVTLADTIEDASPAAYDAIVITGEGDAFSAGGDLESLSEQPETTREAYTEVEESFGRVVEAMLECPVPIVAKVNGDAIGAGLSIVALADIAYAAADATFSCAFVRIGLIPDTGGTFMLPRIVGLRAAKKLAFTGEFFDAERAADLDLLNEAVPADELDDRVDETLEQLRRRPTETIGMMKGAMHENLGRHWSEALDYENLVQVQARTSDDHAEGVAAFLEDREPDFDT</sequence>
<dbReference type="EMBL" id="CP071462">
    <property type="protein sequence ID" value="QSW98700.1"/>
    <property type="molecule type" value="Genomic_DNA"/>
</dbReference>
<dbReference type="CDD" id="cd06558">
    <property type="entry name" value="crotonase-like"/>
    <property type="match status" value="1"/>
</dbReference>
<organism evidence="1 2">
    <name type="scientific">Haloterrigena alkaliphila</name>
    <dbReference type="NCBI Taxonomy" id="2816475"/>
    <lineage>
        <taxon>Archaea</taxon>
        <taxon>Methanobacteriati</taxon>
        <taxon>Methanobacteriota</taxon>
        <taxon>Stenosarchaea group</taxon>
        <taxon>Halobacteria</taxon>
        <taxon>Halobacteriales</taxon>
        <taxon>Natrialbaceae</taxon>
        <taxon>Haloterrigena</taxon>
    </lineage>
</organism>
<dbReference type="InterPro" id="IPR001753">
    <property type="entry name" value="Enoyl-CoA_hydra/iso"/>
</dbReference>
<dbReference type="InterPro" id="IPR029045">
    <property type="entry name" value="ClpP/crotonase-like_dom_sf"/>
</dbReference>
<dbReference type="Pfam" id="PF00378">
    <property type="entry name" value="ECH_1"/>
    <property type="match status" value="1"/>
</dbReference>
<evidence type="ECO:0000313" key="2">
    <source>
        <dbReference type="Proteomes" id="UP000663203"/>
    </source>
</evidence>
<reference evidence="1 2" key="1">
    <citation type="submission" date="2021-03" db="EMBL/GenBank/DDBJ databases">
        <title>Haloterrigena longa sp. nov. and Haloterrigena limicola sp. nov., extremely halophilic archaea isolated from a salt lake.</title>
        <authorList>
            <person name="Henglin C."/>
        </authorList>
    </citation>
    <scope>NUCLEOTIDE SEQUENCE [LARGE SCALE GENOMIC DNA]</scope>
    <source>
        <strain evidence="1 2">KZCA68</strain>
    </source>
</reference>
<dbReference type="Proteomes" id="UP000663203">
    <property type="component" value="Chromosome"/>
</dbReference>
<dbReference type="GeneID" id="63188654"/>
<evidence type="ECO:0000313" key="1">
    <source>
        <dbReference type="EMBL" id="QSW98700.1"/>
    </source>
</evidence>
<gene>
    <name evidence="1" type="ORF">J0X25_15075</name>
</gene>
<dbReference type="AlphaFoldDB" id="A0A8A2VDB0"/>
<keyword evidence="2" id="KW-1185">Reference proteome</keyword>